<gene>
    <name evidence="2" type="ORF">NF556_19440</name>
</gene>
<dbReference type="Proteomes" id="UP001056455">
    <property type="component" value="Chromosome"/>
</dbReference>
<dbReference type="RefSeq" id="WP_252592837.1">
    <property type="nucleotide sequence ID" value="NZ_CP099489.1"/>
</dbReference>
<evidence type="ECO:0000313" key="2">
    <source>
        <dbReference type="EMBL" id="USQ79733.1"/>
    </source>
</evidence>
<protein>
    <submittedName>
        <fullName evidence="2">Uncharacterized protein</fullName>
    </submittedName>
</protein>
<accession>A0ABY4YSN6</accession>
<evidence type="ECO:0000313" key="3">
    <source>
        <dbReference type="Proteomes" id="UP001056455"/>
    </source>
</evidence>
<sequence length="217" mass="24221">MWSKWRGKRQLPRTEPGDGSALQPHRPWQMLSRSVFHIELADEDGVARDYAADVRYFSADGTVDFYVDGRQELVSEQPTAFPVPGGVVEVSVGSTGLRRIHLVPDDGGQEHTLTPVRHSAEYWRAVTDHRFPVLSKWIGRVASVILLLGLVLFGPQLLEALTQWEVVGDRFGTYTSPISLPGWANTSLLVAGTAASLERALTLRSHWLIDLKPWWLG</sequence>
<proteinExistence type="predicted"/>
<keyword evidence="3" id="KW-1185">Reference proteome</keyword>
<feature type="region of interest" description="Disordered" evidence="1">
    <location>
        <begin position="1"/>
        <end position="25"/>
    </location>
</feature>
<name>A0ABY4YSN6_9MICO</name>
<dbReference type="EMBL" id="CP099489">
    <property type="protein sequence ID" value="USQ79733.1"/>
    <property type="molecule type" value="Genomic_DNA"/>
</dbReference>
<evidence type="ECO:0000256" key="1">
    <source>
        <dbReference type="SAM" id="MobiDB-lite"/>
    </source>
</evidence>
<reference evidence="2" key="1">
    <citation type="submission" date="2022-06" db="EMBL/GenBank/DDBJ databases">
        <title>Ornithinimicrobium HY1793.</title>
        <authorList>
            <person name="Huang Y."/>
        </authorList>
    </citation>
    <scope>NUCLEOTIDE SEQUENCE</scope>
    <source>
        <strain evidence="2">HY1793</strain>
    </source>
</reference>
<organism evidence="2 3">
    <name type="scientific">Ornithinimicrobium faecis</name>
    <dbReference type="NCBI Taxonomy" id="2934158"/>
    <lineage>
        <taxon>Bacteria</taxon>
        <taxon>Bacillati</taxon>
        <taxon>Actinomycetota</taxon>
        <taxon>Actinomycetes</taxon>
        <taxon>Micrococcales</taxon>
        <taxon>Ornithinimicrobiaceae</taxon>
        <taxon>Ornithinimicrobium</taxon>
    </lineage>
</organism>
<feature type="compositionally biased region" description="Basic residues" evidence="1">
    <location>
        <begin position="1"/>
        <end position="11"/>
    </location>
</feature>